<comment type="subcellular location">
    <subcellularLocation>
        <location evidence="1">Membrane</location>
        <topology evidence="1">Multi-pass membrane protein</topology>
    </subcellularLocation>
</comment>
<dbReference type="AlphaFoldDB" id="A0AAV9H405"/>
<dbReference type="Proteomes" id="UP001321760">
    <property type="component" value="Unassembled WGS sequence"/>
</dbReference>
<evidence type="ECO:0000313" key="6">
    <source>
        <dbReference type="EMBL" id="KAK4455342.1"/>
    </source>
</evidence>
<dbReference type="EMBL" id="MU865914">
    <property type="protein sequence ID" value="KAK4455342.1"/>
    <property type="molecule type" value="Genomic_DNA"/>
</dbReference>
<feature type="transmembrane region" description="Helical" evidence="5">
    <location>
        <begin position="104"/>
        <end position="126"/>
    </location>
</feature>
<evidence type="ECO:0000256" key="4">
    <source>
        <dbReference type="ARBA" id="ARBA00023136"/>
    </source>
</evidence>
<dbReference type="InterPro" id="IPR011701">
    <property type="entry name" value="MFS"/>
</dbReference>
<feature type="transmembrane region" description="Helical" evidence="5">
    <location>
        <begin position="334"/>
        <end position="358"/>
    </location>
</feature>
<dbReference type="Gene3D" id="1.20.1250.20">
    <property type="entry name" value="MFS general substrate transporter like domains"/>
    <property type="match status" value="1"/>
</dbReference>
<reference evidence="6" key="2">
    <citation type="submission" date="2023-05" db="EMBL/GenBank/DDBJ databases">
        <authorList>
            <consortium name="Lawrence Berkeley National Laboratory"/>
            <person name="Steindorff A."/>
            <person name="Hensen N."/>
            <person name="Bonometti L."/>
            <person name="Westerberg I."/>
            <person name="Brannstrom I.O."/>
            <person name="Guillou S."/>
            <person name="Cros-Aarteil S."/>
            <person name="Calhoun S."/>
            <person name="Haridas S."/>
            <person name="Kuo A."/>
            <person name="Mondo S."/>
            <person name="Pangilinan J."/>
            <person name="Riley R."/>
            <person name="Labutti K."/>
            <person name="Andreopoulos B."/>
            <person name="Lipzen A."/>
            <person name="Chen C."/>
            <person name="Yanf M."/>
            <person name="Daum C."/>
            <person name="Ng V."/>
            <person name="Clum A."/>
            <person name="Ohm R."/>
            <person name="Martin F."/>
            <person name="Silar P."/>
            <person name="Natvig D."/>
            <person name="Lalanne C."/>
            <person name="Gautier V."/>
            <person name="Ament-Velasquez S.L."/>
            <person name="Kruys A."/>
            <person name="Hutchinson M.I."/>
            <person name="Powell A.J."/>
            <person name="Barry K."/>
            <person name="Miller A.N."/>
            <person name="Grigoriev I.V."/>
            <person name="Debuchy R."/>
            <person name="Gladieux P."/>
            <person name="Thoren M.H."/>
            <person name="Johannesson H."/>
        </authorList>
    </citation>
    <scope>NUCLEOTIDE SEQUENCE</scope>
    <source>
        <strain evidence="6">PSN243</strain>
    </source>
</reference>
<keyword evidence="2 5" id="KW-0812">Transmembrane</keyword>
<dbReference type="InterPro" id="IPR036259">
    <property type="entry name" value="MFS_trans_sf"/>
</dbReference>
<feature type="transmembrane region" description="Helical" evidence="5">
    <location>
        <begin position="243"/>
        <end position="265"/>
    </location>
</feature>
<name>A0AAV9H405_9PEZI</name>
<feature type="transmembrane region" description="Helical" evidence="5">
    <location>
        <begin position="370"/>
        <end position="390"/>
    </location>
</feature>
<evidence type="ECO:0000256" key="1">
    <source>
        <dbReference type="ARBA" id="ARBA00004141"/>
    </source>
</evidence>
<dbReference type="PANTHER" id="PTHR23507">
    <property type="entry name" value="ZGC:174356"/>
    <property type="match status" value="1"/>
</dbReference>
<evidence type="ECO:0000256" key="2">
    <source>
        <dbReference type="ARBA" id="ARBA00022692"/>
    </source>
</evidence>
<dbReference type="PANTHER" id="PTHR23507:SF1">
    <property type="entry name" value="FI18259P1-RELATED"/>
    <property type="match status" value="1"/>
</dbReference>
<dbReference type="GO" id="GO:0022857">
    <property type="term" value="F:transmembrane transporter activity"/>
    <property type="evidence" value="ECO:0007669"/>
    <property type="project" value="InterPro"/>
</dbReference>
<keyword evidence="4 5" id="KW-0472">Membrane</keyword>
<proteinExistence type="predicted"/>
<evidence type="ECO:0000256" key="5">
    <source>
        <dbReference type="SAM" id="Phobius"/>
    </source>
</evidence>
<dbReference type="GO" id="GO:0016020">
    <property type="term" value="C:membrane"/>
    <property type="evidence" value="ECO:0007669"/>
    <property type="project" value="UniProtKB-SubCell"/>
</dbReference>
<keyword evidence="7" id="KW-1185">Reference proteome</keyword>
<feature type="transmembrane region" description="Helical" evidence="5">
    <location>
        <begin position="302"/>
        <end position="322"/>
    </location>
</feature>
<feature type="transmembrane region" description="Helical" evidence="5">
    <location>
        <begin position="132"/>
        <end position="152"/>
    </location>
</feature>
<feature type="transmembrane region" description="Helical" evidence="5">
    <location>
        <begin position="6"/>
        <end position="29"/>
    </location>
</feature>
<feature type="transmembrane region" description="Helical" evidence="5">
    <location>
        <begin position="201"/>
        <end position="223"/>
    </location>
</feature>
<accession>A0AAV9H405</accession>
<organism evidence="6 7">
    <name type="scientific">Podospora aff. communis PSN243</name>
    <dbReference type="NCBI Taxonomy" id="3040156"/>
    <lineage>
        <taxon>Eukaryota</taxon>
        <taxon>Fungi</taxon>
        <taxon>Dikarya</taxon>
        <taxon>Ascomycota</taxon>
        <taxon>Pezizomycotina</taxon>
        <taxon>Sordariomycetes</taxon>
        <taxon>Sordariomycetidae</taxon>
        <taxon>Sordariales</taxon>
        <taxon>Podosporaceae</taxon>
        <taxon>Podospora</taxon>
    </lineage>
</organism>
<keyword evidence="3 5" id="KW-1133">Transmembrane helix</keyword>
<reference evidence="6" key="1">
    <citation type="journal article" date="2023" name="Mol. Phylogenet. Evol.">
        <title>Genome-scale phylogeny and comparative genomics of the fungal order Sordariales.</title>
        <authorList>
            <person name="Hensen N."/>
            <person name="Bonometti L."/>
            <person name="Westerberg I."/>
            <person name="Brannstrom I.O."/>
            <person name="Guillou S."/>
            <person name="Cros-Aarteil S."/>
            <person name="Calhoun S."/>
            <person name="Haridas S."/>
            <person name="Kuo A."/>
            <person name="Mondo S."/>
            <person name="Pangilinan J."/>
            <person name="Riley R."/>
            <person name="LaButti K."/>
            <person name="Andreopoulos B."/>
            <person name="Lipzen A."/>
            <person name="Chen C."/>
            <person name="Yan M."/>
            <person name="Daum C."/>
            <person name="Ng V."/>
            <person name="Clum A."/>
            <person name="Steindorff A."/>
            <person name="Ohm R.A."/>
            <person name="Martin F."/>
            <person name="Silar P."/>
            <person name="Natvig D.O."/>
            <person name="Lalanne C."/>
            <person name="Gautier V."/>
            <person name="Ament-Velasquez S.L."/>
            <person name="Kruys A."/>
            <person name="Hutchinson M.I."/>
            <person name="Powell A.J."/>
            <person name="Barry K."/>
            <person name="Miller A.N."/>
            <person name="Grigoriev I.V."/>
            <person name="Debuchy R."/>
            <person name="Gladieux P."/>
            <person name="Hiltunen Thoren M."/>
            <person name="Johannesson H."/>
        </authorList>
    </citation>
    <scope>NUCLEOTIDE SEQUENCE</scope>
    <source>
        <strain evidence="6">PSN243</strain>
    </source>
</reference>
<dbReference type="SUPFAM" id="SSF103473">
    <property type="entry name" value="MFS general substrate transporter"/>
    <property type="match status" value="1"/>
</dbReference>
<dbReference type="Pfam" id="PF07690">
    <property type="entry name" value="MFS_1"/>
    <property type="match status" value="1"/>
</dbReference>
<gene>
    <name evidence="6" type="ORF">QBC34DRAFT_389769</name>
</gene>
<comment type="caution">
    <text evidence="6">The sequence shown here is derived from an EMBL/GenBank/DDBJ whole genome shotgun (WGS) entry which is preliminary data.</text>
</comment>
<protein>
    <submittedName>
        <fullName evidence="6">Major facilitator superfamily domain-containing protein</fullName>
    </submittedName>
</protein>
<feature type="transmembrane region" description="Helical" evidence="5">
    <location>
        <begin position="36"/>
        <end position="55"/>
    </location>
</feature>
<evidence type="ECO:0000313" key="7">
    <source>
        <dbReference type="Proteomes" id="UP001321760"/>
    </source>
</evidence>
<feature type="transmembrane region" description="Helical" evidence="5">
    <location>
        <begin position="67"/>
        <end position="92"/>
    </location>
</feature>
<evidence type="ECO:0000256" key="3">
    <source>
        <dbReference type="ARBA" id="ARBA00022989"/>
    </source>
</evidence>
<sequence length="416" mass="44412">MGELTILMSWYAVFALLPGIFLSVPFGAVADRYGRVVVLGLTLLGITLNSVWVGFVCLMNGAMDLRWVWLGNLGGVLGGGAMVFVSMTYTVIADISTDEQRTTLFFYLGTVIMGGSLVSHPVTYLAMQVGTWFAWGLGLALCSISTVVAFCLPETLDKTAAAKVDPVPQAETERLPLLAKVKAASVHTLGVIRWLYWEQKLVGFLLLSLTFEILGKSAAGAVQQQYISKRYHLTFAEADLLDTVSLVTIILLLTFLLPYLSHLLLSRGWTARAKDLRLAQGSALLTALGCLLMAVAETLRGVSVALVVYSLGMGYTFLIRGLMTSLVGGKDIGLLYSSIGFVEAVALMAGAPLFSYLFNVGMRWGGHWIGLPYLVAGVVLAGAALLVAGIRGAYVDVEEEGGGPEANGGPRGEEDV</sequence>